<reference evidence="2" key="1">
    <citation type="submission" date="2022-08" db="EMBL/GenBank/DDBJ databases">
        <authorList>
            <person name="Kallberg Y."/>
            <person name="Tangrot J."/>
            <person name="Rosling A."/>
        </authorList>
    </citation>
    <scope>NUCLEOTIDE SEQUENCE</scope>
    <source>
        <strain evidence="2">Wild A</strain>
    </source>
</reference>
<protein>
    <submittedName>
        <fullName evidence="2">7658_t:CDS:1</fullName>
    </submittedName>
</protein>
<proteinExistence type="predicted"/>
<feature type="compositionally biased region" description="Polar residues" evidence="1">
    <location>
        <begin position="130"/>
        <end position="143"/>
    </location>
</feature>
<sequence>IIKTRRNVQALSYPAFWKNNVNPSLKKFLDFRFHAGDLEDPKVEHYRYQSELNTISKYYSEVSEIGQQVLKWKSDFKEDKRSDSVKLFWNLQDVVMESELIDEKSILQWNRSQETSSAVQKKQISIYTTASPTKKKGNSSSTKMVLREKRKVDYTEPETDSDSYEEKKPKKPKRVGTTSNTHSQSSESQPPRTPLQAPWDLSPLMTTPNKRPFEKEVQHTHPICAFDKTVSELSSEIGEELAIELFSVRDANPTIWTPDLEEYINTVLKETGIRFKTAVQVNVPDELFRLYWEKVLLDFYNLVDINPTMDRNIGERKFITYQISSILKFYERTFLNLNLDWIESHASSAKITKSTTNSGIVKVDSRAIRRLDGQEVWHMETVQNNGLTFAW</sequence>
<organism evidence="2 3">
    <name type="scientific">Funneliformis geosporum</name>
    <dbReference type="NCBI Taxonomy" id="1117311"/>
    <lineage>
        <taxon>Eukaryota</taxon>
        <taxon>Fungi</taxon>
        <taxon>Fungi incertae sedis</taxon>
        <taxon>Mucoromycota</taxon>
        <taxon>Glomeromycotina</taxon>
        <taxon>Glomeromycetes</taxon>
        <taxon>Glomerales</taxon>
        <taxon>Glomeraceae</taxon>
        <taxon>Funneliformis</taxon>
    </lineage>
</organism>
<evidence type="ECO:0000313" key="2">
    <source>
        <dbReference type="EMBL" id="CAI2181390.1"/>
    </source>
</evidence>
<dbReference type="Proteomes" id="UP001153678">
    <property type="component" value="Unassembled WGS sequence"/>
</dbReference>
<dbReference type="AlphaFoldDB" id="A0A9W4SUR6"/>
<gene>
    <name evidence="2" type="ORF">FWILDA_LOCUS10061</name>
</gene>
<feature type="compositionally biased region" description="Polar residues" evidence="1">
    <location>
        <begin position="176"/>
        <end position="190"/>
    </location>
</feature>
<accession>A0A9W4SUR6</accession>
<dbReference type="EMBL" id="CAMKVN010002505">
    <property type="protein sequence ID" value="CAI2181390.1"/>
    <property type="molecule type" value="Genomic_DNA"/>
</dbReference>
<name>A0A9W4SUR6_9GLOM</name>
<feature type="compositionally biased region" description="Basic and acidic residues" evidence="1">
    <location>
        <begin position="145"/>
        <end position="154"/>
    </location>
</feature>
<evidence type="ECO:0000256" key="1">
    <source>
        <dbReference type="SAM" id="MobiDB-lite"/>
    </source>
</evidence>
<keyword evidence="3" id="KW-1185">Reference proteome</keyword>
<dbReference type="OrthoDB" id="2433122at2759"/>
<evidence type="ECO:0000313" key="3">
    <source>
        <dbReference type="Proteomes" id="UP001153678"/>
    </source>
</evidence>
<feature type="region of interest" description="Disordered" evidence="1">
    <location>
        <begin position="130"/>
        <end position="201"/>
    </location>
</feature>
<comment type="caution">
    <text evidence="2">The sequence shown here is derived from an EMBL/GenBank/DDBJ whole genome shotgun (WGS) entry which is preliminary data.</text>
</comment>
<feature type="non-terminal residue" evidence="2">
    <location>
        <position position="391"/>
    </location>
</feature>